<feature type="transmembrane region" description="Helical" evidence="6">
    <location>
        <begin position="399"/>
        <end position="420"/>
    </location>
</feature>
<dbReference type="PANTHER" id="PTHR43478">
    <property type="entry name" value="NA+/H+ ANTIPORTER-RELATED"/>
    <property type="match status" value="1"/>
</dbReference>
<feature type="transmembrane region" description="Helical" evidence="6">
    <location>
        <begin position="432"/>
        <end position="451"/>
    </location>
</feature>
<evidence type="ECO:0000256" key="2">
    <source>
        <dbReference type="ARBA" id="ARBA00022475"/>
    </source>
</evidence>
<dbReference type="InterPro" id="IPR018461">
    <property type="entry name" value="Na/H_Antiport_NhaC-like_C"/>
</dbReference>
<evidence type="ECO:0000256" key="3">
    <source>
        <dbReference type="ARBA" id="ARBA00022692"/>
    </source>
</evidence>
<keyword evidence="3 6" id="KW-0812">Transmembrane</keyword>
<evidence type="ECO:0000256" key="6">
    <source>
        <dbReference type="SAM" id="Phobius"/>
    </source>
</evidence>
<feature type="domain" description="Na+/H+ antiporter NhaC-like C-terminal" evidence="7">
    <location>
        <begin position="44"/>
        <end position="187"/>
    </location>
</feature>
<gene>
    <name evidence="8" type="ORF">SAMN02745751_00074</name>
</gene>
<feature type="domain" description="Na+/H+ antiporter NhaC-like C-terminal" evidence="7">
    <location>
        <begin position="193"/>
        <end position="522"/>
    </location>
</feature>
<dbReference type="EMBL" id="FQZL01000004">
    <property type="protein sequence ID" value="SHI34252.1"/>
    <property type="molecule type" value="Genomic_DNA"/>
</dbReference>
<evidence type="ECO:0000256" key="4">
    <source>
        <dbReference type="ARBA" id="ARBA00022989"/>
    </source>
</evidence>
<feature type="transmembrane region" description="Helical" evidence="6">
    <location>
        <begin position="34"/>
        <end position="52"/>
    </location>
</feature>
<name>A0A1M6ACN3_9FIRM</name>
<feature type="transmembrane region" description="Helical" evidence="6">
    <location>
        <begin position="59"/>
        <end position="83"/>
    </location>
</feature>
<keyword evidence="2" id="KW-1003">Cell membrane</keyword>
<comment type="subcellular location">
    <subcellularLocation>
        <location evidence="1">Cell membrane</location>
        <topology evidence="1">Multi-pass membrane protein</topology>
    </subcellularLocation>
</comment>
<proteinExistence type="predicted"/>
<keyword evidence="4 6" id="KW-1133">Transmembrane helix</keyword>
<dbReference type="STRING" id="1121476.SAMN02745751_00074"/>
<reference evidence="8 9" key="1">
    <citation type="submission" date="2016-11" db="EMBL/GenBank/DDBJ databases">
        <authorList>
            <person name="Jaros S."/>
            <person name="Januszkiewicz K."/>
            <person name="Wedrychowicz H."/>
        </authorList>
    </citation>
    <scope>NUCLEOTIDE SEQUENCE [LARGE SCALE GENOMIC DNA]</scope>
    <source>
        <strain evidence="8 9">DSM 17477</strain>
    </source>
</reference>
<evidence type="ECO:0000256" key="5">
    <source>
        <dbReference type="ARBA" id="ARBA00023136"/>
    </source>
</evidence>
<feature type="transmembrane region" description="Helical" evidence="6">
    <location>
        <begin position="95"/>
        <end position="113"/>
    </location>
</feature>
<keyword evidence="9" id="KW-1185">Reference proteome</keyword>
<feature type="transmembrane region" description="Helical" evidence="6">
    <location>
        <begin position="514"/>
        <end position="542"/>
    </location>
</feature>
<feature type="transmembrane region" description="Helical" evidence="6">
    <location>
        <begin position="336"/>
        <end position="353"/>
    </location>
</feature>
<dbReference type="AlphaFoldDB" id="A0A1M6ACN3"/>
<organism evidence="8 9">
    <name type="scientific">Dethiosulfatibacter aminovorans DSM 17477</name>
    <dbReference type="NCBI Taxonomy" id="1121476"/>
    <lineage>
        <taxon>Bacteria</taxon>
        <taxon>Bacillati</taxon>
        <taxon>Bacillota</taxon>
        <taxon>Tissierellia</taxon>
        <taxon>Dethiosulfatibacter</taxon>
    </lineage>
</organism>
<dbReference type="Pfam" id="PF03553">
    <property type="entry name" value="Na_H_antiporter"/>
    <property type="match status" value="2"/>
</dbReference>
<sequence length="564" mass="60158">MNKKFQIIAVLLIFGLVLFTGLTSSSVNVSEGQYGILTILPPLVAILLAFVTRQVIISLFVGVFSGVLLLYNGNLFIAFLRTLDEYIIASLADSWYAAIIIFTLTIGGMIGVVSRMGGTQAIADELSKKARSPVSAQVVAAILGCLVFFDDYANLLIVGPTMRPLSDKHRVSREKLAYIVDSTAAPVAGLAFVSTWIGFEVGLINDVFAGMNMNVNAYEIFVRSIPYAFYNIFGLGLVFVIALSGRDFGPMYKAEIRARRYGKVLADDAKALSGTIDDIKEVKNKKVMNAVIPILTMIMVTLLGLWYNGYLNSEGIDPFTFEGLRVSFGNADSSQVLVWAAIVSSLVAGALAVGQKILTMEETISAWVEGMKGLLEVSTILVLSWSLGSVIGSVDTAGFLIQVVTDAIPFSLLPLLIFVLSCTVAFSTGSSWGTMAIMVPLAVPLAASYVATDVTSSPMVIASLSAILSGSIFGDHCSPISDTTILSSMSAGSDHLHHVLTQVPYALTGAVLSVIGYLLIGFAGLNPVIALVVGFALMIGFVRVKGRIVESDGFENLSELEMKI</sequence>
<dbReference type="Proteomes" id="UP000184052">
    <property type="component" value="Unassembled WGS sequence"/>
</dbReference>
<evidence type="ECO:0000256" key="1">
    <source>
        <dbReference type="ARBA" id="ARBA00004651"/>
    </source>
</evidence>
<dbReference type="OrthoDB" id="9762978at2"/>
<evidence type="ECO:0000313" key="8">
    <source>
        <dbReference type="EMBL" id="SHI34252.1"/>
    </source>
</evidence>
<dbReference type="RefSeq" id="WP_073045426.1">
    <property type="nucleotide sequence ID" value="NZ_FQZL01000004.1"/>
</dbReference>
<feature type="transmembrane region" description="Helical" evidence="6">
    <location>
        <begin position="220"/>
        <end position="243"/>
    </location>
</feature>
<accession>A0A1M6ACN3</accession>
<feature type="transmembrane region" description="Helical" evidence="6">
    <location>
        <begin position="374"/>
        <end position="393"/>
    </location>
</feature>
<keyword evidence="5 6" id="KW-0472">Membrane</keyword>
<dbReference type="GO" id="GO:0005886">
    <property type="term" value="C:plasma membrane"/>
    <property type="evidence" value="ECO:0007669"/>
    <property type="project" value="UniProtKB-SubCell"/>
</dbReference>
<dbReference type="PANTHER" id="PTHR43478:SF1">
    <property type="entry name" value="NA+_H+ ANTIPORTER NHAC-LIKE C-TERMINAL DOMAIN-CONTAINING PROTEIN"/>
    <property type="match status" value="1"/>
</dbReference>
<evidence type="ECO:0000313" key="9">
    <source>
        <dbReference type="Proteomes" id="UP000184052"/>
    </source>
</evidence>
<feature type="transmembrane region" description="Helical" evidence="6">
    <location>
        <begin position="287"/>
        <end position="307"/>
    </location>
</feature>
<evidence type="ECO:0000259" key="7">
    <source>
        <dbReference type="Pfam" id="PF03553"/>
    </source>
</evidence>
<protein>
    <submittedName>
        <fullName evidence="8">Transporter, NhaC family (TC 2.A.35)</fullName>
    </submittedName>
</protein>